<keyword evidence="2 8" id="KW-0240">DNA-directed RNA polymerase</keyword>
<dbReference type="SMART" id="SM00663">
    <property type="entry name" value="RPOLA_N"/>
    <property type="match status" value="1"/>
</dbReference>
<dbReference type="SUPFAM" id="SSF64484">
    <property type="entry name" value="beta and beta-prime subunits of DNA dependent RNA-polymerase"/>
    <property type="match status" value="1"/>
</dbReference>
<dbReference type="InterPro" id="IPR007081">
    <property type="entry name" value="RNA_pol_Rpb1_5"/>
</dbReference>
<sequence>MLLKKIQNIEFGVLSPEQIRKMSAIEIKSPETYDKDGYPMEGGLMDPHLGVINPSLRCKTCGQKMKQCPGHFGSLEMVRPIVHPKFSNKLEELLHATCKECGKIALKDESLEEFKKSIERLDKEEAVKLLVKKTKTKRKCPHCGAARAEILLDKPTNFYLDKDRLYPSQIREWVEKISEEDLKLFAYDLTRLRPEWFIQTVLQIPPITIRPSITLESGIKSEDDLTHKLVDVIRINLRLKDNIDAGAPQLIIEDLWDLLQYHVTTYFDNDTAGVPPAKHRSGRSLRTLVQRLKGKKGRFRYNLTGKRVNYAARSTIIPDPYLSINQVGVPEPIANNLTVPEFVTEWNIEEMKKFIKKGDNVVYITKPNGLRKKVTELNKKEVIEELEVGSKVERILQDGDIVLFNRQPSLHRLSMLAHEVKVMPNKAIRMNPMVCKPYNADFDGDEMNLHVPQTQEGISEARELMYVENQVISPRHGQPVIGGQEDDMTGLFILTMDQTEFTKEEAMHYLYNMGITELPEPDRGKKYSGKLIYSMALPEKLNVEYHNNTAKQLKGAKIPREGNEAIYKDAEVKIEDGKLVKGTIDSSSALVESILRNYTPHELERYYWRMAHLTHELLTTKGLSISIAEFENTPELENVRKEAIEEEITEGTELARKFAEGVLEPLPGRTVGESFELLMVRLGGKTKAKVQGKIAEYKLKKLLEAKRPTLDTMPIIVSGGRGSMLNVANMSGFWGQISVRTGRPKKGFTGRLIALNEKNDLAPKAGGFVSSNFVQGMNPTEYFMHSMGGRQGEVDTGVATKVSGYLYRRLANSLKDLHVSNDETVRTANKDVVQFRYGEDGVFPARTSGGNFANMDEIIRNMNRKEKKERKN</sequence>
<dbReference type="Pfam" id="PF04998">
    <property type="entry name" value="RNA_pol_Rpb1_5"/>
    <property type="match status" value="1"/>
</dbReference>
<protein>
    <recommendedName>
        <fullName evidence="8">DNA-directed RNA polymerase subunit</fullName>
        <ecNumber evidence="8">2.7.7.6</ecNumber>
    </recommendedName>
</protein>
<dbReference type="Gene3D" id="2.40.40.20">
    <property type="match status" value="1"/>
</dbReference>
<keyword evidence="4 8" id="KW-0548">Nucleotidyltransferase</keyword>
<name>A0A8T4C9U5_9ARCH</name>
<organism evidence="10 11">
    <name type="scientific">Candidatus Iainarchaeum sp</name>
    <dbReference type="NCBI Taxonomy" id="3101447"/>
    <lineage>
        <taxon>Archaea</taxon>
        <taxon>Candidatus Iainarchaeota</taxon>
        <taxon>Candidatus Iainarchaeia</taxon>
        <taxon>Candidatus Iainarchaeales</taxon>
        <taxon>Candidatus Iainarchaeaceae</taxon>
        <taxon>Candidatus Iainarchaeum</taxon>
    </lineage>
</organism>
<evidence type="ECO:0000256" key="4">
    <source>
        <dbReference type="ARBA" id="ARBA00022695"/>
    </source>
</evidence>
<dbReference type="InterPro" id="IPR007083">
    <property type="entry name" value="RNA_pol_Rpb1_4"/>
</dbReference>
<dbReference type="InterPro" id="IPR045867">
    <property type="entry name" value="DNA-dir_RpoC_beta_prime"/>
</dbReference>
<comment type="similarity">
    <text evidence="1 8">Belongs to the RNA polymerase beta' chain family.</text>
</comment>
<dbReference type="PANTHER" id="PTHR19376">
    <property type="entry name" value="DNA-DIRECTED RNA POLYMERASE"/>
    <property type="match status" value="1"/>
</dbReference>
<dbReference type="FunFam" id="2.40.40.20:FF:000019">
    <property type="entry name" value="DNA-directed RNA polymerase II subunit RPB1"/>
    <property type="match status" value="1"/>
</dbReference>
<dbReference type="Pfam" id="PF05000">
    <property type="entry name" value="RNA_pol_Rpb1_4"/>
    <property type="match status" value="1"/>
</dbReference>
<dbReference type="Pfam" id="PF04983">
    <property type="entry name" value="RNA_pol_Rpb1_3"/>
    <property type="match status" value="1"/>
</dbReference>
<dbReference type="Pfam" id="PF04997">
    <property type="entry name" value="RNA_pol_Rpb1_1"/>
    <property type="match status" value="1"/>
</dbReference>
<reference evidence="10" key="1">
    <citation type="submission" date="2019-03" db="EMBL/GenBank/DDBJ databases">
        <title>Lake Tanganyika Metagenome-Assembled Genomes (MAGs).</title>
        <authorList>
            <person name="Tran P."/>
        </authorList>
    </citation>
    <scope>NUCLEOTIDE SEQUENCE</scope>
    <source>
        <strain evidence="10">M_DeepCast_50m_m2_156</strain>
    </source>
</reference>
<dbReference type="NCBIfam" id="NF006336">
    <property type="entry name" value="PRK08566.1"/>
    <property type="match status" value="1"/>
</dbReference>
<dbReference type="InterPro" id="IPR042102">
    <property type="entry name" value="RNA_pol_Rpb1_3_sf"/>
</dbReference>
<comment type="function">
    <text evidence="8">DNA-dependent RNA polymerase catalyzes the transcription of DNA into RNA using the four ribonucleoside triphosphates as substrates.</text>
</comment>
<dbReference type="PANTHER" id="PTHR19376:SF32">
    <property type="entry name" value="DNA-DIRECTED RNA POLYMERASE III SUBUNIT RPC1"/>
    <property type="match status" value="1"/>
</dbReference>
<dbReference type="GO" id="GO:0006351">
    <property type="term" value="P:DNA-templated transcription"/>
    <property type="evidence" value="ECO:0007669"/>
    <property type="project" value="InterPro"/>
</dbReference>
<dbReference type="Gene3D" id="3.30.1490.180">
    <property type="entry name" value="RNA polymerase ii"/>
    <property type="match status" value="1"/>
</dbReference>
<dbReference type="Pfam" id="PF00623">
    <property type="entry name" value="RNA_pol_Rpb1_2"/>
    <property type="match status" value="1"/>
</dbReference>
<dbReference type="GO" id="GO:0000428">
    <property type="term" value="C:DNA-directed RNA polymerase complex"/>
    <property type="evidence" value="ECO:0007669"/>
    <property type="project" value="UniProtKB-KW"/>
</dbReference>
<dbReference type="AlphaFoldDB" id="A0A8T4C9U5"/>
<dbReference type="EC" id="2.7.7.6" evidence="8"/>
<keyword evidence="5 8" id="KW-0804">Transcription</keyword>
<comment type="catalytic activity">
    <reaction evidence="6 8">
        <text>RNA(n) + a ribonucleoside 5'-triphosphate = RNA(n+1) + diphosphate</text>
        <dbReference type="Rhea" id="RHEA:21248"/>
        <dbReference type="Rhea" id="RHEA-COMP:14527"/>
        <dbReference type="Rhea" id="RHEA-COMP:17342"/>
        <dbReference type="ChEBI" id="CHEBI:33019"/>
        <dbReference type="ChEBI" id="CHEBI:61557"/>
        <dbReference type="ChEBI" id="CHEBI:140395"/>
        <dbReference type="EC" id="2.7.7.6"/>
    </reaction>
</comment>
<dbReference type="Gene3D" id="6.20.50.80">
    <property type="match status" value="1"/>
</dbReference>
<dbReference type="InterPro" id="IPR044893">
    <property type="entry name" value="RNA_pol_Rpb1_clamp_domain"/>
</dbReference>
<comment type="function">
    <text evidence="7">DNA-dependent RNA polymerase (RNAP) catalyzes the transcription of DNA into RNA using the four ribonucleoside triphosphates as substrates. Forms the clamp head domain.</text>
</comment>
<evidence type="ECO:0000256" key="5">
    <source>
        <dbReference type="ARBA" id="ARBA00023163"/>
    </source>
</evidence>
<dbReference type="EMBL" id="VGJJ01000004">
    <property type="protein sequence ID" value="MBM3281925.1"/>
    <property type="molecule type" value="Genomic_DNA"/>
</dbReference>
<evidence type="ECO:0000256" key="3">
    <source>
        <dbReference type="ARBA" id="ARBA00022679"/>
    </source>
</evidence>
<dbReference type="InterPro" id="IPR007080">
    <property type="entry name" value="RNA_pol_Rpb1_1"/>
</dbReference>
<evidence type="ECO:0000259" key="9">
    <source>
        <dbReference type="SMART" id="SM00663"/>
    </source>
</evidence>
<proteinExistence type="inferred from homology"/>
<dbReference type="Gene3D" id="6.10.250.2940">
    <property type="match status" value="1"/>
</dbReference>
<evidence type="ECO:0000313" key="11">
    <source>
        <dbReference type="Proteomes" id="UP000774699"/>
    </source>
</evidence>
<dbReference type="InterPro" id="IPR006592">
    <property type="entry name" value="RNA_pol_N"/>
</dbReference>
<evidence type="ECO:0000256" key="8">
    <source>
        <dbReference type="RuleBase" id="RU004279"/>
    </source>
</evidence>
<dbReference type="GO" id="GO:0003677">
    <property type="term" value="F:DNA binding"/>
    <property type="evidence" value="ECO:0007669"/>
    <property type="project" value="InterPro"/>
</dbReference>
<dbReference type="GO" id="GO:0003899">
    <property type="term" value="F:DNA-directed RNA polymerase activity"/>
    <property type="evidence" value="ECO:0007669"/>
    <property type="project" value="UniProtKB-EC"/>
</dbReference>
<dbReference type="Gene3D" id="1.10.132.30">
    <property type="match status" value="1"/>
</dbReference>
<evidence type="ECO:0000256" key="1">
    <source>
        <dbReference type="ARBA" id="ARBA00006460"/>
    </source>
</evidence>
<accession>A0A8T4C9U5</accession>
<gene>
    <name evidence="10" type="ORF">FJY86_01105</name>
</gene>
<evidence type="ECO:0000313" key="10">
    <source>
        <dbReference type="EMBL" id="MBM3281925.1"/>
    </source>
</evidence>
<evidence type="ECO:0000256" key="6">
    <source>
        <dbReference type="ARBA" id="ARBA00048552"/>
    </source>
</evidence>
<evidence type="ECO:0000256" key="2">
    <source>
        <dbReference type="ARBA" id="ARBA00022478"/>
    </source>
</evidence>
<feature type="domain" description="RNA polymerase N-terminal" evidence="9">
    <location>
        <begin position="195"/>
        <end position="495"/>
    </location>
</feature>
<dbReference type="Proteomes" id="UP000774699">
    <property type="component" value="Unassembled WGS sequence"/>
</dbReference>
<dbReference type="Gene3D" id="1.10.274.100">
    <property type="entry name" value="RNA polymerase Rpb1, domain 3"/>
    <property type="match status" value="1"/>
</dbReference>
<evidence type="ECO:0000256" key="7">
    <source>
        <dbReference type="ARBA" id="ARBA00053389"/>
    </source>
</evidence>
<keyword evidence="3 8" id="KW-0808">Transferase</keyword>
<dbReference type="Gene3D" id="4.10.860.120">
    <property type="entry name" value="RNA polymerase II, clamp domain"/>
    <property type="match status" value="2"/>
</dbReference>
<comment type="caution">
    <text evidence="10">The sequence shown here is derived from an EMBL/GenBank/DDBJ whole genome shotgun (WGS) entry which is preliminary data.</text>
</comment>
<dbReference type="InterPro" id="IPR000722">
    <property type="entry name" value="RNA_pol_asu"/>
</dbReference>
<dbReference type="InterPro" id="IPR007066">
    <property type="entry name" value="RNA_pol_Rpb1_3"/>
</dbReference>
<dbReference type="InterPro" id="IPR038120">
    <property type="entry name" value="Rpb1_funnel_sf"/>
</dbReference>